<dbReference type="PROSITE" id="PS50914">
    <property type="entry name" value="BON"/>
    <property type="match status" value="1"/>
</dbReference>
<sequence length="222" mass="24106">MTSTPYTVADVMTHKVVAVAPTTEFKEIATAIERWKVTALPVVESEGRVVGVVSEADLLPKEEFHEHRPAMIEHMLRLADTSKAGSTCAEDLMTTPAVTVHPGATLPQVARLMAERHIKRLPVVDADGTLKGIVSRADLLKVFLRSDDALAAEVSHEVVEQLFPVSRRPVKVDVTHGIVTLSGQVRDAHRIPLATRLARAVEGVVNVRNRLEAVDPDPDDGA</sequence>
<dbReference type="SMART" id="SM00116">
    <property type="entry name" value="CBS"/>
    <property type="match status" value="2"/>
</dbReference>
<dbReference type="Pfam" id="PF00571">
    <property type="entry name" value="CBS"/>
    <property type="match status" value="2"/>
</dbReference>
<proteinExistence type="predicted"/>
<feature type="domain" description="CBS" evidence="4">
    <location>
        <begin position="12"/>
        <end position="71"/>
    </location>
</feature>
<feature type="domain" description="BON" evidence="3">
    <location>
        <begin position="146"/>
        <end position="215"/>
    </location>
</feature>
<reference evidence="5 6" key="1">
    <citation type="submission" date="2021-08" db="EMBL/GenBank/DDBJ databases">
        <title>Genomic Architecture of Streptomyces flavotricini NGL1 and Streptomyces erythrochromogenes HMS4 With Differential Plant Beneficial attributes and laccase production capabilities.</title>
        <authorList>
            <person name="Salwan R."/>
            <person name="Kaur R."/>
            <person name="Sharma V."/>
        </authorList>
    </citation>
    <scope>NUCLEOTIDE SEQUENCE [LARGE SCALE GENOMIC DNA]</scope>
    <source>
        <strain evidence="5 6">NGL1</strain>
    </source>
</reference>
<dbReference type="InterPro" id="IPR051257">
    <property type="entry name" value="Diverse_CBS-Domain"/>
</dbReference>
<protein>
    <submittedName>
        <fullName evidence="5">CBS domain-containing protein</fullName>
    </submittedName>
</protein>
<dbReference type="Gene3D" id="3.10.580.10">
    <property type="entry name" value="CBS-domain"/>
    <property type="match status" value="1"/>
</dbReference>
<dbReference type="Pfam" id="PF04972">
    <property type="entry name" value="BON"/>
    <property type="match status" value="1"/>
</dbReference>
<dbReference type="InterPro" id="IPR000644">
    <property type="entry name" value="CBS_dom"/>
</dbReference>
<name>A0ABS8DZG9_9ACTN</name>
<dbReference type="PROSITE" id="PS51371">
    <property type="entry name" value="CBS"/>
    <property type="match status" value="2"/>
</dbReference>
<accession>A0ABS8DZG9</accession>
<evidence type="ECO:0000256" key="2">
    <source>
        <dbReference type="PROSITE-ProRule" id="PRU00703"/>
    </source>
</evidence>
<dbReference type="CDD" id="cd04586">
    <property type="entry name" value="CBS_pair_BON_assoc"/>
    <property type="match status" value="1"/>
</dbReference>
<evidence type="ECO:0000313" key="6">
    <source>
        <dbReference type="Proteomes" id="UP001520654"/>
    </source>
</evidence>
<dbReference type="EMBL" id="JAINUL010000001">
    <property type="protein sequence ID" value="MCC0094080.1"/>
    <property type="molecule type" value="Genomic_DNA"/>
</dbReference>
<evidence type="ECO:0000259" key="4">
    <source>
        <dbReference type="PROSITE" id="PS51371"/>
    </source>
</evidence>
<dbReference type="SUPFAM" id="SSF54631">
    <property type="entry name" value="CBS-domain pair"/>
    <property type="match status" value="1"/>
</dbReference>
<dbReference type="PANTHER" id="PTHR43080:SF29">
    <property type="entry name" value="OS02G0818000 PROTEIN"/>
    <property type="match status" value="1"/>
</dbReference>
<keyword evidence="6" id="KW-1185">Reference proteome</keyword>
<organism evidence="5 6">
    <name type="scientific">Streptomyces flavotricini</name>
    <dbReference type="NCBI Taxonomy" id="66888"/>
    <lineage>
        <taxon>Bacteria</taxon>
        <taxon>Bacillati</taxon>
        <taxon>Actinomycetota</taxon>
        <taxon>Actinomycetes</taxon>
        <taxon>Kitasatosporales</taxon>
        <taxon>Streptomycetaceae</taxon>
        <taxon>Streptomyces</taxon>
    </lineage>
</organism>
<dbReference type="PIRSF" id="PIRSF036990">
    <property type="entry name" value="UCP036990_CBS_BON"/>
    <property type="match status" value="1"/>
</dbReference>
<dbReference type="InterPro" id="IPR046342">
    <property type="entry name" value="CBS_dom_sf"/>
</dbReference>
<feature type="domain" description="CBS" evidence="4">
    <location>
        <begin position="93"/>
        <end position="149"/>
    </location>
</feature>
<evidence type="ECO:0000259" key="3">
    <source>
        <dbReference type="PROSITE" id="PS50914"/>
    </source>
</evidence>
<dbReference type="Gene3D" id="3.30.1340.30">
    <property type="match status" value="1"/>
</dbReference>
<dbReference type="PANTHER" id="PTHR43080">
    <property type="entry name" value="CBS DOMAIN-CONTAINING PROTEIN CBSX3, MITOCHONDRIAL"/>
    <property type="match status" value="1"/>
</dbReference>
<dbReference type="RefSeq" id="WP_229334667.1">
    <property type="nucleotide sequence ID" value="NZ_JAINUL010000001.1"/>
</dbReference>
<evidence type="ECO:0000313" key="5">
    <source>
        <dbReference type="EMBL" id="MCC0094080.1"/>
    </source>
</evidence>
<evidence type="ECO:0000256" key="1">
    <source>
        <dbReference type="ARBA" id="ARBA00023122"/>
    </source>
</evidence>
<dbReference type="InterPro" id="IPR017080">
    <property type="entry name" value="UCP036990_CBS_BON"/>
</dbReference>
<comment type="caution">
    <text evidence="5">The sequence shown here is derived from an EMBL/GenBank/DDBJ whole genome shotgun (WGS) entry which is preliminary data.</text>
</comment>
<dbReference type="Proteomes" id="UP001520654">
    <property type="component" value="Unassembled WGS sequence"/>
</dbReference>
<keyword evidence="1 2" id="KW-0129">CBS domain</keyword>
<dbReference type="InterPro" id="IPR007055">
    <property type="entry name" value="BON_dom"/>
</dbReference>
<gene>
    <name evidence="5" type="ORF">K7B10_04600</name>
</gene>